<evidence type="ECO:0000259" key="1">
    <source>
        <dbReference type="Pfam" id="PF13391"/>
    </source>
</evidence>
<comment type="caution">
    <text evidence="2">The sequence shown here is derived from an EMBL/GenBank/DDBJ whole genome shotgun (WGS) entry which is preliminary data.</text>
</comment>
<dbReference type="Proteomes" id="UP000683000">
    <property type="component" value="Unassembled WGS sequence"/>
</dbReference>
<proteinExistence type="predicted"/>
<organism evidence="2 3">
    <name type="scientific">Boletus reticuloceps</name>
    <dbReference type="NCBI Taxonomy" id="495285"/>
    <lineage>
        <taxon>Eukaryota</taxon>
        <taxon>Fungi</taxon>
        <taxon>Dikarya</taxon>
        <taxon>Basidiomycota</taxon>
        <taxon>Agaricomycotina</taxon>
        <taxon>Agaricomycetes</taxon>
        <taxon>Agaricomycetidae</taxon>
        <taxon>Boletales</taxon>
        <taxon>Boletineae</taxon>
        <taxon>Boletaceae</taxon>
        <taxon>Boletoideae</taxon>
        <taxon>Boletus</taxon>
    </lineage>
</organism>
<dbReference type="Pfam" id="PF13391">
    <property type="entry name" value="HNH_2"/>
    <property type="match status" value="1"/>
</dbReference>
<accession>A0A8I2YW50</accession>
<dbReference type="EMBL" id="JAGFBS010000008">
    <property type="protein sequence ID" value="KAG6377983.1"/>
    <property type="molecule type" value="Genomic_DNA"/>
</dbReference>
<evidence type="ECO:0000313" key="2">
    <source>
        <dbReference type="EMBL" id="KAG6377983.1"/>
    </source>
</evidence>
<gene>
    <name evidence="2" type="ORF">JVT61DRAFT_14779</name>
</gene>
<name>A0A8I2YW50_9AGAM</name>
<dbReference type="OrthoDB" id="2142759at2759"/>
<reference evidence="2" key="1">
    <citation type="submission" date="2021-03" db="EMBL/GenBank/DDBJ databases">
        <title>Evolutionary innovations through gain and loss of genes in the ectomycorrhizal Boletales.</title>
        <authorList>
            <person name="Wu G."/>
            <person name="Miyauchi S."/>
            <person name="Morin E."/>
            <person name="Yang Z.-L."/>
            <person name="Xu J."/>
            <person name="Martin F.M."/>
        </authorList>
    </citation>
    <scope>NUCLEOTIDE SEQUENCE</scope>
    <source>
        <strain evidence="2">BR01</strain>
    </source>
</reference>
<evidence type="ECO:0000313" key="3">
    <source>
        <dbReference type="Proteomes" id="UP000683000"/>
    </source>
</evidence>
<sequence>MNAGQPAQLQKRNVEVVDSTGATIAGPSLFVDCVVPELTACVGFWQYGTLDWQEFYRYLIAFIVTREDWLVFQFDPTQQQHGAPCPQGPQIVQPGHYILLSTAGAPITVGLVATLARPRNPTFSNTPLRAHHYSTRGRARDGKCLITGLQTQTYSRLKVAHIFPRAHDVEWVRRGYPSKITDAADEACVGGPTKIDSVQNVVTLRGDLHDAWDNYFGVNPNNNYRITAFTNGNADINGLYLQLDHIQDPNLRPLDELFIDHFMQGIFKHMRGVAEPEWTYEDYDDVFGSGSFDMSNPKVWGTREGKERFELALADRLFDHRVEVRSSSISPGRTWCSTRERAHSTTSLTFVLPWSWSNTLRTTIKLVVLTKTHIIILSRHLSPQRLFSLIQEFVVPPDGSFVKNSRGVLRLSHEGAPGHVFDWSVLLRNSVVDAIVVAFYQSPSPLL</sequence>
<keyword evidence="3" id="KW-1185">Reference proteome</keyword>
<protein>
    <recommendedName>
        <fullName evidence="1">HNH nuclease domain-containing protein</fullName>
    </recommendedName>
</protein>
<dbReference type="AlphaFoldDB" id="A0A8I2YW50"/>
<feature type="domain" description="HNH nuclease" evidence="1">
    <location>
        <begin position="144"/>
        <end position="215"/>
    </location>
</feature>
<dbReference type="InterPro" id="IPR003615">
    <property type="entry name" value="HNH_nuc"/>
</dbReference>